<dbReference type="EMBL" id="FAXC01000146">
    <property type="protein sequence ID" value="CUV08947.1"/>
    <property type="molecule type" value="Genomic_DNA"/>
</dbReference>
<sequence>MDLWDQRYVNPQKDRKMRTGLLSIFGLIGLITFISISKGHNTDFRLPIYTPADLDPDWVDESILNSTGPHIVQDFEFINQNGKIIDERTVSGKIYVAEFFFTTCPGICPTLTKHTKRIQDAFIDDDDVLILSHTVYPEHDSVQVLNAFAEMHGIKSTKWHLLTGSKEDLYGISRKGYFAISYEPDLSEYGFIHTENVVLVDKHRRLRGFYNGTKPHEINRLIEDIHVLKKEYES</sequence>
<reference evidence="3" key="1">
    <citation type="submission" date="2015-10" db="EMBL/GenBank/DDBJ databases">
        <authorList>
            <person name="Gilbert D.G."/>
        </authorList>
    </citation>
    <scope>NUCLEOTIDE SEQUENCE</scope>
</reference>
<dbReference type="InterPro" id="IPR003782">
    <property type="entry name" value="SCO1/SenC"/>
</dbReference>
<dbReference type="Pfam" id="PF02630">
    <property type="entry name" value="SCO1-SenC"/>
    <property type="match status" value="1"/>
</dbReference>
<keyword evidence="2" id="KW-1133">Transmembrane helix</keyword>
<dbReference type="InterPro" id="IPR036249">
    <property type="entry name" value="Thioredoxin-like_sf"/>
</dbReference>
<dbReference type="PANTHER" id="PTHR12151">
    <property type="entry name" value="ELECTRON TRANSPORT PROTIN SCO1/SENC FAMILY MEMBER"/>
    <property type="match status" value="1"/>
</dbReference>
<gene>
    <name evidence="3" type="ORF">MGWOODY_Mmi1888</name>
</gene>
<organism evidence="3">
    <name type="scientific">hydrothermal vent metagenome</name>
    <dbReference type="NCBI Taxonomy" id="652676"/>
    <lineage>
        <taxon>unclassified sequences</taxon>
        <taxon>metagenomes</taxon>
        <taxon>ecological metagenomes</taxon>
    </lineage>
</organism>
<proteinExistence type="inferred from homology"/>
<keyword evidence="2" id="KW-0472">Membrane</keyword>
<name>A0A170QCC6_9ZZZZ</name>
<protein>
    <submittedName>
        <fullName evidence="3">SCO1/SenC family lipoprotein</fullName>
    </submittedName>
</protein>
<evidence type="ECO:0000313" key="3">
    <source>
        <dbReference type="EMBL" id="CUV08947.1"/>
    </source>
</evidence>
<dbReference type="Gene3D" id="3.40.30.10">
    <property type="entry name" value="Glutaredoxin"/>
    <property type="match status" value="1"/>
</dbReference>
<dbReference type="CDD" id="cd02968">
    <property type="entry name" value="SCO"/>
    <property type="match status" value="1"/>
</dbReference>
<feature type="transmembrane region" description="Helical" evidence="2">
    <location>
        <begin position="20"/>
        <end position="37"/>
    </location>
</feature>
<dbReference type="AlphaFoldDB" id="A0A170QCC6"/>
<comment type="similarity">
    <text evidence="1">Belongs to the SCO1/2 family.</text>
</comment>
<dbReference type="PANTHER" id="PTHR12151:SF25">
    <property type="entry name" value="LINALOOL DEHYDRATASE_ISOMERASE DOMAIN-CONTAINING PROTEIN"/>
    <property type="match status" value="1"/>
</dbReference>
<evidence type="ECO:0000256" key="1">
    <source>
        <dbReference type="ARBA" id="ARBA00010996"/>
    </source>
</evidence>
<dbReference type="SUPFAM" id="SSF52833">
    <property type="entry name" value="Thioredoxin-like"/>
    <property type="match status" value="1"/>
</dbReference>
<evidence type="ECO:0000256" key="2">
    <source>
        <dbReference type="SAM" id="Phobius"/>
    </source>
</evidence>
<keyword evidence="3" id="KW-0449">Lipoprotein</keyword>
<keyword evidence="2" id="KW-0812">Transmembrane</keyword>
<accession>A0A170QCC6</accession>